<dbReference type="PANTHER" id="PTHR37614">
    <property type="entry name" value="OS02G0121400 PROTEIN"/>
    <property type="match status" value="1"/>
</dbReference>
<name>A0AAN7EPJ0_QUERU</name>
<dbReference type="Proteomes" id="UP001324115">
    <property type="component" value="Unassembled WGS sequence"/>
</dbReference>
<protein>
    <submittedName>
        <fullName evidence="2">Uncharacterized protein</fullName>
    </submittedName>
</protein>
<comment type="caution">
    <text evidence="2">The sequence shown here is derived from an EMBL/GenBank/DDBJ whole genome shotgun (WGS) entry which is preliminary data.</text>
</comment>
<dbReference type="AlphaFoldDB" id="A0AAN7EPJ0"/>
<evidence type="ECO:0000313" key="3">
    <source>
        <dbReference type="Proteomes" id="UP001324115"/>
    </source>
</evidence>
<keyword evidence="3" id="KW-1185">Reference proteome</keyword>
<reference evidence="2 3" key="1">
    <citation type="journal article" date="2023" name="G3 (Bethesda)">
        <title>A haplotype-resolved chromosome-scale genome for Quercus rubra L. provides insights into the genetics of adaptive traits for red oak species.</title>
        <authorList>
            <person name="Kapoor B."/>
            <person name="Jenkins J."/>
            <person name="Schmutz J."/>
            <person name="Zhebentyayeva T."/>
            <person name="Kuelheim C."/>
            <person name="Coggeshall M."/>
            <person name="Heim C."/>
            <person name="Lasky J.R."/>
            <person name="Leites L."/>
            <person name="Islam-Faridi N."/>
            <person name="Romero-Severson J."/>
            <person name="DeLeo V.L."/>
            <person name="Lucas S.M."/>
            <person name="Lazic D."/>
            <person name="Gailing O."/>
            <person name="Carlson J."/>
            <person name="Staton M."/>
        </authorList>
    </citation>
    <scope>NUCLEOTIDE SEQUENCE [LARGE SCALE GENOMIC DNA]</scope>
    <source>
        <strain evidence="2">Pseudo-F2</strain>
    </source>
</reference>
<dbReference type="PANTHER" id="PTHR37614:SF2">
    <property type="entry name" value="OS02G0121400 PROTEIN"/>
    <property type="match status" value="1"/>
</dbReference>
<evidence type="ECO:0000313" key="2">
    <source>
        <dbReference type="EMBL" id="KAK4577107.1"/>
    </source>
</evidence>
<dbReference type="EMBL" id="JAXUIC010000008">
    <property type="protein sequence ID" value="KAK4577107.1"/>
    <property type="molecule type" value="Genomic_DNA"/>
</dbReference>
<evidence type="ECO:0000256" key="1">
    <source>
        <dbReference type="SAM" id="Coils"/>
    </source>
</evidence>
<sequence length="206" mass="23306">MEHKAPPSPSFTNKELEVSEILLQLPSLILQSKFDRHTFKATWGCTKPRYTSLSEPGIDKTSRTESETPVSCLPIVVVAHKKPKNLKRKRGELFEIINQFSKRIESFKKEIANVKSHNETLKSFNSKLKERKQELMSSCMSPLGIPDLNVPLDHVKSFQSQAFDLNDTLDEDCEIVESALGFDLNETLNDDDCVVVEPAQVVDLEC</sequence>
<accession>A0AAN7EPJ0</accession>
<gene>
    <name evidence="2" type="ORF">RGQ29_027565</name>
</gene>
<proteinExistence type="predicted"/>
<organism evidence="2 3">
    <name type="scientific">Quercus rubra</name>
    <name type="common">Northern red oak</name>
    <name type="synonym">Quercus borealis</name>
    <dbReference type="NCBI Taxonomy" id="3512"/>
    <lineage>
        <taxon>Eukaryota</taxon>
        <taxon>Viridiplantae</taxon>
        <taxon>Streptophyta</taxon>
        <taxon>Embryophyta</taxon>
        <taxon>Tracheophyta</taxon>
        <taxon>Spermatophyta</taxon>
        <taxon>Magnoliopsida</taxon>
        <taxon>eudicotyledons</taxon>
        <taxon>Gunneridae</taxon>
        <taxon>Pentapetalae</taxon>
        <taxon>rosids</taxon>
        <taxon>fabids</taxon>
        <taxon>Fagales</taxon>
        <taxon>Fagaceae</taxon>
        <taxon>Quercus</taxon>
    </lineage>
</organism>
<feature type="coiled-coil region" evidence="1">
    <location>
        <begin position="97"/>
        <end position="134"/>
    </location>
</feature>
<keyword evidence="1" id="KW-0175">Coiled coil</keyword>